<dbReference type="RefSeq" id="WP_130287435.1">
    <property type="nucleotide sequence ID" value="NZ_SGXE01000004.1"/>
</dbReference>
<dbReference type="InterPro" id="IPR007361">
    <property type="entry name" value="DUF427"/>
</dbReference>
<dbReference type="Pfam" id="PF04248">
    <property type="entry name" value="NTP_transf_9"/>
    <property type="match status" value="1"/>
</dbReference>
<protein>
    <submittedName>
        <fullName evidence="2">Nucleotidyltransferase-like protein</fullName>
    </submittedName>
</protein>
<dbReference type="PANTHER" id="PTHR34310">
    <property type="entry name" value="DUF427 DOMAIN PROTEIN (AFU_ORTHOLOGUE AFUA_3G02220)"/>
    <property type="match status" value="1"/>
</dbReference>
<name>A0A4Q7P0V0_9FLAO</name>
<gene>
    <name evidence="2" type="ORF">EV197_2908</name>
</gene>
<dbReference type="PANTHER" id="PTHR34310:SF5">
    <property type="entry name" value="DUF427 DOMAIN PROTEIN (AFU_ORTHOLOGUE AFUA_3G02220)"/>
    <property type="match status" value="1"/>
</dbReference>
<evidence type="ECO:0000259" key="1">
    <source>
        <dbReference type="Pfam" id="PF04248"/>
    </source>
</evidence>
<comment type="caution">
    <text evidence="2">The sequence shown here is derived from an EMBL/GenBank/DDBJ whole genome shotgun (WGS) entry which is preliminary data.</text>
</comment>
<feature type="domain" description="DUF427" evidence="1">
    <location>
        <begin position="2"/>
        <end position="87"/>
    </location>
</feature>
<dbReference type="EMBL" id="SGXE01000004">
    <property type="protein sequence ID" value="RZS92272.1"/>
    <property type="molecule type" value="Genomic_DNA"/>
</dbReference>
<keyword evidence="3" id="KW-1185">Reference proteome</keyword>
<sequence>MVAKWNGKIVAESDNTIVIEGNHYFPPSALKKEYFLPSDTHTHCPWKGEASYYTLKVGDKENKDAAWFYPEAKKPAKEIEGYVAFWKGVEIS</sequence>
<proteinExistence type="predicted"/>
<dbReference type="OrthoDB" id="119916at2"/>
<reference evidence="2 3" key="1">
    <citation type="submission" date="2019-02" db="EMBL/GenBank/DDBJ databases">
        <title>Genomic Encyclopedia of Type Strains, Phase IV (KMG-IV): sequencing the most valuable type-strain genomes for metagenomic binning, comparative biology and taxonomic classification.</title>
        <authorList>
            <person name="Goeker M."/>
        </authorList>
    </citation>
    <scope>NUCLEOTIDE SEQUENCE [LARGE SCALE GENOMIC DNA]</scope>
    <source>
        <strain evidence="2 3">DSM 17196</strain>
    </source>
</reference>
<dbReference type="InterPro" id="IPR038694">
    <property type="entry name" value="DUF427_sf"/>
</dbReference>
<evidence type="ECO:0000313" key="2">
    <source>
        <dbReference type="EMBL" id="RZS92272.1"/>
    </source>
</evidence>
<dbReference type="GO" id="GO:0016740">
    <property type="term" value="F:transferase activity"/>
    <property type="evidence" value="ECO:0007669"/>
    <property type="project" value="UniProtKB-KW"/>
</dbReference>
<keyword evidence="2" id="KW-0808">Transferase</keyword>
<accession>A0A4Q7P0V0</accession>
<evidence type="ECO:0000313" key="3">
    <source>
        <dbReference type="Proteomes" id="UP000292262"/>
    </source>
</evidence>
<dbReference type="Proteomes" id="UP000292262">
    <property type="component" value="Unassembled WGS sequence"/>
</dbReference>
<dbReference type="Gene3D" id="2.170.150.40">
    <property type="entry name" value="Domain of unknown function (DUF427)"/>
    <property type="match status" value="1"/>
</dbReference>
<organism evidence="2 3">
    <name type="scientific">Aquimarina brevivitae</name>
    <dbReference type="NCBI Taxonomy" id="323412"/>
    <lineage>
        <taxon>Bacteria</taxon>
        <taxon>Pseudomonadati</taxon>
        <taxon>Bacteroidota</taxon>
        <taxon>Flavobacteriia</taxon>
        <taxon>Flavobacteriales</taxon>
        <taxon>Flavobacteriaceae</taxon>
        <taxon>Aquimarina</taxon>
    </lineage>
</organism>
<dbReference type="AlphaFoldDB" id="A0A4Q7P0V0"/>